<protein>
    <submittedName>
        <fullName evidence="5">Histidine kinase</fullName>
    </submittedName>
</protein>
<dbReference type="SMART" id="SM00065">
    <property type="entry name" value="GAF"/>
    <property type="match status" value="2"/>
</dbReference>
<dbReference type="EMBL" id="PGEZ01000001">
    <property type="protein sequence ID" value="PJJ56786.1"/>
    <property type="molecule type" value="Genomic_DNA"/>
</dbReference>
<keyword evidence="6" id="KW-1185">Reference proteome</keyword>
<keyword evidence="3" id="KW-0902">Two-component regulatory system</keyword>
<dbReference type="Gene3D" id="1.20.5.1930">
    <property type="match status" value="1"/>
</dbReference>
<evidence type="ECO:0000313" key="6">
    <source>
        <dbReference type="Proteomes" id="UP000230842"/>
    </source>
</evidence>
<evidence type="ECO:0000256" key="2">
    <source>
        <dbReference type="ARBA" id="ARBA00022777"/>
    </source>
</evidence>
<dbReference type="InterPro" id="IPR011712">
    <property type="entry name" value="Sig_transdc_His_kin_sub3_dim/P"/>
</dbReference>
<reference evidence="5 6" key="1">
    <citation type="submission" date="2017-11" db="EMBL/GenBank/DDBJ databases">
        <title>Genomic Encyclopedia of Archaeal and Bacterial Type Strains, Phase II (KMG-II): From Individual Species to Whole Genera.</title>
        <authorList>
            <person name="Goeker M."/>
        </authorList>
    </citation>
    <scope>NUCLEOTIDE SEQUENCE [LARGE SCALE GENOMIC DNA]</scope>
    <source>
        <strain evidence="5 6">DSM 27763</strain>
    </source>
</reference>
<evidence type="ECO:0000256" key="3">
    <source>
        <dbReference type="ARBA" id="ARBA00023012"/>
    </source>
</evidence>
<keyword evidence="1" id="KW-0808">Transferase</keyword>
<feature type="domain" description="GAF" evidence="4">
    <location>
        <begin position="38"/>
        <end position="184"/>
    </location>
</feature>
<dbReference type="Gene3D" id="3.30.450.40">
    <property type="match status" value="2"/>
</dbReference>
<dbReference type="CDD" id="cd16917">
    <property type="entry name" value="HATPase_UhpB-NarQ-NarX-like"/>
    <property type="match status" value="1"/>
</dbReference>
<evidence type="ECO:0000256" key="1">
    <source>
        <dbReference type="ARBA" id="ARBA00022679"/>
    </source>
</evidence>
<dbReference type="AlphaFoldDB" id="A0A2M9BFQ5"/>
<sequence length="563" mass="60227">MTDEVRPRARHRDGGPRLEADRLRALIRANAAVVEHLDLRSLLHGIIESAVTLVRARYGAIGVIGEDGGIEQFLHVGMPPEDVERIGHLPEGRGLLGALIDDPRPIRLTHITDDERSAGFPAGHPPMDSFLGVPIRVRDDVFGNLYLTDHLDGAFAPEDEELAASLAATAGIAIANARLYEESRYRELWSAATARTTHELLSRSGDESLELIADRVRGLADASLVAVLLPTPDDPTTLTVRHACGDATSGVVGLTVVVEGSLAGTAFRTAAPSLTTAIDESGYDTLLPAGEFGPAMALPLRGRDGVRGAIVVVRTAGARRFTEFDLDVAASFAGQAALALERADAAADRARVELLEDRDRIARDLHDHVIQQLFASGLSLQSIRSTLGPGPSADRVEEQIHALDATIRQIRTTIFELRQDPSAGGGLRAQIMRVAREQGSVLGLEPVVTFRGPVETMVGPDLAGDVLAVVREGLANVGRHTRSRQARLEVMADGAWVTVRVDDDGVTEDATTGAVPEPVPGHGHGLRNLRHRAQAYGGGCELQPLAPHGTRLEWRARTTKEAP</sequence>
<proteinExistence type="predicted"/>
<dbReference type="GO" id="GO:0046983">
    <property type="term" value="F:protein dimerization activity"/>
    <property type="evidence" value="ECO:0007669"/>
    <property type="project" value="InterPro"/>
</dbReference>
<dbReference type="InterPro" id="IPR029016">
    <property type="entry name" value="GAF-like_dom_sf"/>
</dbReference>
<comment type="caution">
    <text evidence="5">The sequence shown here is derived from an EMBL/GenBank/DDBJ whole genome shotgun (WGS) entry which is preliminary data.</text>
</comment>
<dbReference type="Pfam" id="PF07730">
    <property type="entry name" value="HisKA_3"/>
    <property type="match status" value="1"/>
</dbReference>
<dbReference type="GO" id="GO:0016020">
    <property type="term" value="C:membrane"/>
    <property type="evidence" value="ECO:0007669"/>
    <property type="project" value="InterPro"/>
</dbReference>
<dbReference type="InterPro" id="IPR036890">
    <property type="entry name" value="HATPase_C_sf"/>
</dbReference>
<dbReference type="PANTHER" id="PTHR24421">
    <property type="entry name" value="NITRATE/NITRITE SENSOR PROTEIN NARX-RELATED"/>
    <property type="match status" value="1"/>
</dbReference>
<dbReference type="Proteomes" id="UP000230842">
    <property type="component" value="Unassembled WGS sequence"/>
</dbReference>
<dbReference type="SUPFAM" id="SSF55874">
    <property type="entry name" value="ATPase domain of HSP90 chaperone/DNA topoisomerase II/histidine kinase"/>
    <property type="match status" value="1"/>
</dbReference>
<dbReference type="GO" id="GO:0000155">
    <property type="term" value="F:phosphorelay sensor kinase activity"/>
    <property type="evidence" value="ECO:0007669"/>
    <property type="project" value="InterPro"/>
</dbReference>
<dbReference type="InterPro" id="IPR003018">
    <property type="entry name" value="GAF"/>
</dbReference>
<dbReference type="Pfam" id="PF13185">
    <property type="entry name" value="GAF_2"/>
    <property type="match status" value="2"/>
</dbReference>
<dbReference type="Gene3D" id="3.30.565.10">
    <property type="entry name" value="Histidine kinase-like ATPase, C-terminal domain"/>
    <property type="match status" value="1"/>
</dbReference>
<evidence type="ECO:0000259" key="4">
    <source>
        <dbReference type="SMART" id="SM00065"/>
    </source>
</evidence>
<dbReference type="RefSeq" id="WP_100414480.1">
    <property type="nucleotide sequence ID" value="NZ_PGEZ01000001.1"/>
</dbReference>
<dbReference type="SUPFAM" id="SSF55781">
    <property type="entry name" value="GAF domain-like"/>
    <property type="match status" value="2"/>
</dbReference>
<evidence type="ECO:0000313" key="5">
    <source>
        <dbReference type="EMBL" id="PJJ56786.1"/>
    </source>
</evidence>
<organism evidence="5 6">
    <name type="scientific">Mumia flava</name>
    <dbReference type="NCBI Taxonomy" id="1348852"/>
    <lineage>
        <taxon>Bacteria</taxon>
        <taxon>Bacillati</taxon>
        <taxon>Actinomycetota</taxon>
        <taxon>Actinomycetes</taxon>
        <taxon>Propionibacteriales</taxon>
        <taxon>Nocardioidaceae</taxon>
        <taxon>Mumia</taxon>
    </lineage>
</organism>
<dbReference type="PANTHER" id="PTHR24421:SF56">
    <property type="entry name" value="OXYGEN SENSOR HISTIDINE KINASE RESPONSE REGULATOR DOST"/>
    <property type="match status" value="1"/>
</dbReference>
<gene>
    <name evidence="5" type="ORF">CLV56_0999</name>
</gene>
<keyword evidence="2 5" id="KW-0418">Kinase</keyword>
<accession>A0A2M9BFQ5</accession>
<name>A0A2M9BFQ5_9ACTN</name>
<dbReference type="InterPro" id="IPR050482">
    <property type="entry name" value="Sensor_HK_TwoCompSys"/>
</dbReference>
<dbReference type="OrthoDB" id="5241249at2"/>
<feature type="domain" description="GAF" evidence="4">
    <location>
        <begin position="204"/>
        <end position="350"/>
    </location>
</feature>